<proteinExistence type="predicted"/>
<sequence>MGIPQLFTNLRKFCLYDRNKRRLLMLYLLPLLTFAQNIESLELTCRNIFGERRLENLRKLRKLRIHYRDDWTFEKFSGLIDCLETNPELKMLERFEDRDLGNIYDRFGKSLHNRYSFLSSFQHLSYVALTSYTFCGSDLYYPLKVMDGRNIVRLKILMSYQPPIVLQERKTDKILRRRVPKFPSLQSVEMEIFDQDVVIYEPESTQCDIRCKFLFHFLAQQKNVQHFEFVGGSLNNMHKILDVVPNIRTLDVSGTAVLFEESREMVPKIVQTLRTYRQSKNNQKLPLLRLILSYDFIIPANNDYGDCVRISFESKV</sequence>
<dbReference type="AlphaFoldDB" id="A0A9Q0MVW5"/>
<accession>A0A9Q0MVW5</accession>
<reference evidence="1" key="1">
    <citation type="submission" date="2022-07" db="EMBL/GenBank/DDBJ databases">
        <authorList>
            <person name="Trinca V."/>
            <person name="Uliana J.V.C."/>
            <person name="Torres T.T."/>
            <person name="Ward R.J."/>
            <person name="Monesi N."/>
        </authorList>
    </citation>
    <scope>NUCLEOTIDE SEQUENCE</scope>
    <source>
        <strain evidence="1">HSMRA1968</strain>
        <tissue evidence="1">Whole embryos</tissue>
    </source>
</reference>
<evidence type="ECO:0000313" key="2">
    <source>
        <dbReference type="Proteomes" id="UP001151699"/>
    </source>
</evidence>
<dbReference type="Proteomes" id="UP001151699">
    <property type="component" value="Chromosome X"/>
</dbReference>
<organism evidence="1 2">
    <name type="scientific">Pseudolycoriella hygida</name>
    <dbReference type="NCBI Taxonomy" id="35572"/>
    <lineage>
        <taxon>Eukaryota</taxon>
        <taxon>Metazoa</taxon>
        <taxon>Ecdysozoa</taxon>
        <taxon>Arthropoda</taxon>
        <taxon>Hexapoda</taxon>
        <taxon>Insecta</taxon>
        <taxon>Pterygota</taxon>
        <taxon>Neoptera</taxon>
        <taxon>Endopterygota</taxon>
        <taxon>Diptera</taxon>
        <taxon>Nematocera</taxon>
        <taxon>Sciaroidea</taxon>
        <taxon>Sciaridae</taxon>
        <taxon>Pseudolycoriella</taxon>
    </lineage>
</organism>
<evidence type="ECO:0000313" key="1">
    <source>
        <dbReference type="EMBL" id="KAJ6638504.1"/>
    </source>
</evidence>
<gene>
    <name evidence="1" type="ORF">Bhyg_11240</name>
</gene>
<protein>
    <submittedName>
        <fullName evidence="1">Uncharacterized protein</fullName>
    </submittedName>
</protein>
<keyword evidence="2" id="KW-1185">Reference proteome</keyword>
<dbReference type="OrthoDB" id="7787225at2759"/>
<comment type="caution">
    <text evidence="1">The sequence shown here is derived from an EMBL/GenBank/DDBJ whole genome shotgun (WGS) entry which is preliminary data.</text>
</comment>
<dbReference type="EMBL" id="WJQU01000003">
    <property type="protein sequence ID" value="KAJ6638504.1"/>
    <property type="molecule type" value="Genomic_DNA"/>
</dbReference>
<name>A0A9Q0MVW5_9DIPT</name>
<dbReference type="SUPFAM" id="SSF52047">
    <property type="entry name" value="RNI-like"/>
    <property type="match status" value="1"/>
</dbReference>